<dbReference type="InterPro" id="IPR000073">
    <property type="entry name" value="AB_hydrolase_1"/>
</dbReference>
<dbReference type="AlphaFoldDB" id="A0A415E4P2"/>
<dbReference type="InterPro" id="IPR051044">
    <property type="entry name" value="MAG_DAG_Lipase"/>
</dbReference>
<feature type="domain" description="Serine aminopeptidase S33" evidence="1">
    <location>
        <begin position="26"/>
        <end position="262"/>
    </location>
</feature>
<dbReference type="SUPFAM" id="SSF53474">
    <property type="entry name" value="alpha/beta-Hydrolases"/>
    <property type="match status" value="1"/>
</dbReference>
<gene>
    <name evidence="2" type="ORF">DW099_09425</name>
</gene>
<keyword evidence="2" id="KW-0378">Hydrolase</keyword>
<protein>
    <submittedName>
        <fullName evidence="2">Alpha/beta fold hydrolase</fullName>
    </submittedName>
</protein>
<dbReference type="PRINTS" id="PR00111">
    <property type="entry name" value="ABHYDROLASE"/>
</dbReference>
<dbReference type="PANTHER" id="PTHR11614">
    <property type="entry name" value="PHOSPHOLIPASE-RELATED"/>
    <property type="match status" value="1"/>
</dbReference>
<evidence type="ECO:0000313" key="2">
    <source>
        <dbReference type="EMBL" id="RHJ88590.1"/>
    </source>
</evidence>
<dbReference type="Proteomes" id="UP000284841">
    <property type="component" value="Unassembled WGS sequence"/>
</dbReference>
<evidence type="ECO:0000259" key="1">
    <source>
        <dbReference type="Pfam" id="PF12146"/>
    </source>
</evidence>
<keyword evidence="3" id="KW-1185">Reference proteome</keyword>
<dbReference type="Gene3D" id="3.40.50.1820">
    <property type="entry name" value="alpha/beta hydrolase"/>
    <property type="match status" value="1"/>
</dbReference>
<dbReference type="OrthoDB" id="9806902at2"/>
<name>A0A415E4P2_9FIRM</name>
<dbReference type="GeneID" id="83006515"/>
<dbReference type="RefSeq" id="WP_067542967.1">
    <property type="nucleotide sequence ID" value="NZ_AP025567.1"/>
</dbReference>
<proteinExistence type="predicted"/>
<dbReference type="InterPro" id="IPR022742">
    <property type="entry name" value="Hydrolase_4"/>
</dbReference>
<organism evidence="2 3">
    <name type="scientific">Emergencia timonensis</name>
    <dbReference type="NCBI Taxonomy" id="1776384"/>
    <lineage>
        <taxon>Bacteria</taxon>
        <taxon>Bacillati</taxon>
        <taxon>Bacillota</taxon>
        <taxon>Clostridia</taxon>
        <taxon>Peptostreptococcales</taxon>
        <taxon>Anaerovoracaceae</taxon>
        <taxon>Emergencia</taxon>
    </lineage>
</organism>
<reference evidence="2 3" key="1">
    <citation type="submission" date="2018-08" db="EMBL/GenBank/DDBJ databases">
        <title>A genome reference for cultivated species of the human gut microbiota.</title>
        <authorList>
            <person name="Zou Y."/>
            <person name="Xue W."/>
            <person name="Luo G."/>
        </authorList>
    </citation>
    <scope>NUCLEOTIDE SEQUENCE [LARGE SCALE GENOMIC DNA]</scope>
    <source>
        <strain evidence="2 3">AM07-24</strain>
    </source>
</reference>
<comment type="caution">
    <text evidence="2">The sequence shown here is derived from an EMBL/GenBank/DDBJ whole genome shotgun (WGS) entry which is preliminary data.</text>
</comment>
<evidence type="ECO:0000313" key="3">
    <source>
        <dbReference type="Proteomes" id="UP000284841"/>
    </source>
</evidence>
<dbReference type="Pfam" id="PF12146">
    <property type="entry name" value="Hydrolase_4"/>
    <property type="match status" value="1"/>
</dbReference>
<accession>A0A415E4P2</accession>
<dbReference type="EMBL" id="QRMS01000002">
    <property type="protein sequence ID" value="RHJ88590.1"/>
    <property type="molecule type" value="Genomic_DNA"/>
</dbReference>
<sequence>MYENFAFEKRARAVTGYHFPCDNASYVMCLIHGIGEHAGRYQRMAKKLAEKGIAVLSMDLRGHGISSGVRGDTAPRKEVLADVDALIEYAQELYPGLPLILYGHSMGGNICLHYRAVGRKNDVPQKYIVSAPWIKLVMQIPGPLYTCVKAASKVFPKKTIASSFPEEDLGNLKYVRPYHDDPLVHDKISLRCAVDCYDFGNAIAAGVNEDNRGAEGKSLLLMHGDMDKICDIKGSRAVAGRLSGTAGFTYIEWPGYCHEIHNGGPETTGDEVIAKIIEFILE</sequence>
<dbReference type="GO" id="GO:0016787">
    <property type="term" value="F:hydrolase activity"/>
    <property type="evidence" value="ECO:0007669"/>
    <property type="project" value="UniProtKB-KW"/>
</dbReference>
<dbReference type="InterPro" id="IPR029058">
    <property type="entry name" value="AB_hydrolase_fold"/>
</dbReference>
<dbReference type="STRING" id="1776384.GCA_900086585_04246"/>